<dbReference type="InterPro" id="IPR008253">
    <property type="entry name" value="Marvel"/>
</dbReference>
<organism evidence="7">
    <name type="scientific">Mytilinidion resinicola</name>
    <dbReference type="NCBI Taxonomy" id="574789"/>
    <lineage>
        <taxon>Eukaryota</taxon>
        <taxon>Fungi</taxon>
        <taxon>Dikarya</taxon>
        <taxon>Ascomycota</taxon>
        <taxon>Pezizomycotina</taxon>
        <taxon>Dothideomycetes</taxon>
        <taxon>Pleosporomycetidae</taxon>
        <taxon>Mytilinidiales</taxon>
        <taxon>Mytilinidiaceae</taxon>
        <taxon>Mytilinidion</taxon>
    </lineage>
</organism>
<feature type="transmembrane region" description="Helical" evidence="5">
    <location>
        <begin position="91"/>
        <end position="112"/>
    </location>
</feature>
<gene>
    <name evidence="7 9" type="ORF">BDZ99DRAFT_478715</name>
</gene>
<dbReference type="RefSeq" id="XP_033574170.1">
    <property type="nucleotide sequence ID" value="XM_033722184.1"/>
</dbReference>
<dbReference type="OrthoDB" id="20872at2759"/>
<evidence type="ECO:0000256" key="1">
    <source>
        <dbReference type="ARBA" id="ARBA00004141"/>
    </source>
</evidence>
<proteinExistence type="predicted"/>
<evidence type="ECO:0000313" key="9">
    <source>
        <dbReference type="RefSeq" id="XP_033574170.1"/>
    </source>
</evidence>
<dbReference type="EMBL" id="MU003705">
    <property type="protein sequence ID" value="KAF2807206.1"/>
    <property type="molecule type" value="Genomic_DNA"/>
</dbReference>
<keyword evidence="8" id="KW-1185">Reference proteome</keyword>
<keyword evidence="4 5" id="KW-0472">Membrane</keyword>
<dbReference type="PANTHER" id="PTHR39608:SF2">
    <property type="entry name" value="MARVEL DOMAIN-CONTAINING PROTEIN"/>
    <property type="match status" value="1"/>
</dbReference>
<evidence type="ECO:0000256" key="4">
    <source>
        <dbReference type="ARBA" id="ARBA00023136"/>
    </source>
</evidence>
<reference evidence="7 9" key="1">
    <citation type="journal article" date="2020" name="Stud. Mycol.">
        <title>101 Dothideomycetes genomes: a test case for predicting lifestyles and emergence of pathogens.</title>
        <authorList>
            <person name="Haridas S."/>
            <person name="Albert R."/>
            <person name="Binder M."/>
            <person name="Bloem J."/>
            <person name="Labutti K."/>
            <person name="Salamov A."/>
            <person name="Andreopoulos B."/>
            <person name="Baker S."/>
            <person name="Barry K."/>
            <person name="Bills G."/>
            <person name="Bluhm B."/>
            <person name="Cannon C."/>
            <person name="Castanera R."/>
            <person name="Culley D."/>
            <person name="Daum C."/>
            <person name="Ezra D."/>
            <person name="Gonzalez J."/>
            <person name="Henrissat B."/>
            <person name="Kuo A."/>
            <person name="Liang C."/>
            <person name="Lipzen A."/>
            <person name="Lutzoni F."/>
            <person name="Magnuson J."/>
            <person name="Mondo S."/>
            <person name="Nolan M."/>
            <person name="Ohm R."/>
            <person name="Pangilinan J."/>
            <person name="Park H.-J."/>
            <person name="Ramirez L."/>
            <person name="Alfaro M."/>
            <person name="Sun H."/>
            <person name="Tritt A."/>
            <person name="Yoshinaga Y."/>
            <person name="Zwiers L.-H."/>
            <person name="Turgeon B."/>
            <person name="Goodwin S."/>
            <person name="Spatafora J."/>
            <person name="Crous P."/>
            <person name="Grigoriev I."/>
        </authorList>
    </citation>
    <scope>NUCLEOTIDE SEQUENCE</scope>
    <source>
        <strain evidence="7 9">CBS 304.34</strain>
    </source>
</reference>
<dbReference type="PANTHER" id="PTHR39608">
    <property type="entry name" value="INTEGRAL MEMBRANE PROTEIN (AFU_ORTHOLOGUE AFUA_5G08640)"/>
    <property type="match status" value="1"/>
</dbReference>
<reference evidence="9" key="3">
    <citation type="submission" date="2025-04" db="UniProtKB">
        <authorList>
            <consortium name="RefSeq"/>
        </authorList>
    </citation>
    <scope>IDENTIFICATION</scope>
    <source>
        <strain evidence="9">CBS 304.34</strain>
    </source>
</reference>
<feature type="domain" description="MARVEL" evidence="6">
    <location>
        <begin position="32"/>
        <end position="147"/>
    </location>
</feature>
<name>A0A6A6YEF9_9PEZI</name>
<feature type="transmembrane region" description="Helical" evidence="5">
    <location>
        <begin position="32"/>
        <end position="52"/>
    </location>
</feature>
<evidence type="ECO:0000313" key="7">
    <source>
        <dbReference type="EMBL" id="KAF2807206.1"/>
    </source>
</evidence>
<evidence type="ECO:0000313" key="8">
    <source>
        <dbReference type="Proteomes" id="UP000504636"/>
    </source>
</evidence>
<dbReference type="GO" id="GO:0016020">
    <property type="term" value="C:membrane"/>
    <property type="evidence" value="ECO:0007669"/>
    <property type="project" value="UniProtKB-SubCell"/>
</dbReference>
<dbReference type="Pfam" id="PF01284">
    <property type="entry name" value="MARVEL"/>
    <property type="match status" value="1"/>
</dbReference>
<evidence type="ECO:0000256" key="3">
    <source>
        <dbReference type="ARBA" id="ARBA00022989"/>
    </source>
</evidence>
<reference evidence="9" key="2">
    <citation type="submission" date="2020-04" db="EMBL/GenBank/DDBJ databases">
        <authorList>
            <consortium name="NCBI Genome Project"/>
        </authorList>
    </citation>
    <scope>NUCLEOTIDE SEQUENCE</scope>
    <source>
        <strain evidence="9">CBS 304.34</strain>
    </source>
</reference>
<comment type="subcellular location">
    <subcellularLocation>
        <location evidence="1">Membrane</location>
        <topology evidence="1">Multi-pass membrane protein</topology>
    </subcellularLocation>
</comment>
<feature type="transmembrane region" description="Helical" evidence="5">
    <location>
        <begin position="132"/>
        <end position="151"/>
    </location>
</feature>
<dbReference type="AlphaFoldDB" id="A0A6A6YEF9"/>
<evidence type="ECO:0000256" key="5">
    <source>
        <dbReference type="SAM" id="Phobius"/>
    </source>
</evidence>
<keyword evidence="2 5" id="KW-0812">Transmembrane</keyword>
<dbReference type="GeneID" id="54463077"/>
<sequence>MVRSYAENNNPDAYAPNRWNRMLRPAILANHFLHWASSVIVMSIAAYFLAHFAHGQHLIYWVTVAAVDTLVYLPALFLPAVKSYKGYLSPVAWIFSYLWLTSFIFAAQDYNWHNCSANSPWNVNKCGLKKTLESFAFIAFFTNLVGLLLEWKLWDTQRIKVAPAAEGDKFVRPSGDTATTAASQPATTV</sequence>
<evidence type="ECO:0000259" key="6">
    <source>
        <dbReference type="Pfam" id="PF01284"/>
    </source>
</evidence>
<protein>
    <recommendedName>
        <fullName evidence="6">MARVEL domain-containing protein</fullName>
    </recommendedName>
</protein>
<accession>A0A6A6YEF9</accession>
<evidence type="ECO:0000256" key="2">
    <source>
        <dbReference type="ARBA" id="ARBA00022692"/>
    </source>
</evidence>
<dbReference type="Proteomes" id="UP000504636">
    <property type="component" value="Unplaced"/>
</dbReference>
<feature type="transmembrane region" description="Helical" evidence="5">
    <location>
        <begin position="58"/>
        <end position="79"/>
    </location>
</feature>
<keyword evidence="3 5" id="KW-1133">Transmembrane helix</keyword>